<sequence length="321" mass="38048">MWNIFYWKNGDLEQRFILKNCNETTFIAAVKKLFRKNSAMSNEDEDGEYYFYWKNGSLEQRFFDILDNFNETTVTAAITEIFRKKTRKSNEDEDGEYTFYRKNLALEKRFIDILKKCNEPTVIKAVKEIFLKKVKNDKASIENYLQYQQEFKELEGRFQGNQTNETSALAEHEKTELQKKINDIETVIKDKVKRFIPRTDSTDIEIIAAAMINHSEEVKEFIDFCSNKKIKRKQSGPEIPEVENTSIQTLQRNEDEILYRRLSPGAVDAENHTDQTQDKAHHEHDINILPFCMIVLNWICSFKKRLISLLSRLRQKLRTRD</sequence>
<protein>
    <submittedName>
        <fullName evidence="1">Uncharacterized protein</fullName>
    </submittedName>
</protein>
<proteinExistence type="predicted"/>
<name>A0A6J8AAL8_MYTCO</name>
<organism evidence="1 2">
    <name type="scientific">Mytilus coruscus</name>
    <name type="common">Sea mussel</name>
    <dbReference type="NCBI Taxonomy" id="42192"/>
    <lineage>
        <taxon>Eukaryota</taxon>
        <taxon>Metazoa</taxon>
        <taxon>Spiralia</taxon>
        <taxon>Lophotrochozoa</taxon>
        <taxon>Mollusca</taxon>
        <taxon>Bivalvia</taxon>
        <taxon>Autobranchia</taxon>
        <taxon>Pteriomorphia</taxon>
        <taxon>Mytilida</taxon>
        <taxon>Mytiloidea</taxon>
        <taxon>Mytilidae</taxon>
        <taxon>Mytilinae</taxon>
        <taxon>Mytilus</taxon>
    </lineage>
</organism>
<keyword evidence="2" id="KW-1185">Reference proteome</keyword>
<dbReference type="Proteomes" id="UP000507470">
    <property type="component" value="Unassembled WGS sequence"/>
</dbReference>
<dbReference type="EMBL" id="CACVKT020000784">
    <property type="protein sequence ID" value="CAC5363039.1"/>
    <property type="molecule type" value="Genomic_DNA"/>
</dbReference>
<reference evidence="1 2" key="1">
    <citation type="submission" date="2020-06" db="EMBL/GenBank/DDBJ databases">
        <authorList>
            <person name="Li R."/>
            <person name="Bekaert M."/>
        </authorList>
    </citation>
    <scope>NUCLEOTIDE SEQUENCE [LARGE SCALE GENOMIC DNA]</scope>
    <source>
        <strain evidence="2">wild</strain>
    </source>
</reference>
<gene>
    <name evidence="1" type="ORF">MCOR_4605</name>
</gene>
<evidence type="ECO:0000313" key="1">
    <source>
        <dbReference type="EMBL" id="CAC5363039.1"/>
    </source>
</evidence>
<evidence type="ECO:0000313" key="2">
    <source>
        <dbReference type="Proteomes" id="UP000507470"/>
    </source>
</evidence>
<accession>A0A6J8AAL8</accession>
<dbReference type="AlphaFoldDB" id="A0A6J8AAL8"/>